<evidence type="ECO:0000313" key="3">
    <source>
        <dbReference type="Proteomes" id="UP000543804"/>
    </source>
</evidence>
<dbReference type="Proteomes" id="UP000543804">
    <property type="component" value="Unassembled WGS sequence"/>
</dbReference>
<evidence type="ECO:0000313" key="2">
    <source>
        <dbReference type="EMBL" id="NMD98722.1"/>
    </source>
</evidence>
<feature type="compositionally biased region" description="Basic and acidic residues" evidence="1">
    <location>
        <begin position="121"/>
        <end position="133"/>
    </location>
</feature>
<organism evidence="2 3">
    <name type="scientific">Selenomonas bovis</name>
    <dbReference type="NCBI Taxonomy" id="416586"/>
    <lineage>
        <taxon>Bacteria</taxon>
        <taxon>Bacillati</taxon>
        <taxon>Bacillota</taxon>
        <taxon>Negativicutes</taxon>
        <taxon>Selenomonadales</taxon>
        <taxon>Selenomonadaceae</taxon>
        <taxon>Selenomonas</taxon>
    </lineage>
</organism>
<accession>A0A848B8C6</accession>
<keyword evidence="2" id="KW-0969">Cilium</keyword>
<gene>
    <name evidence="2" type="ORF">HF878_04380</name>
</gene>
<comment type="caution">
    <text evidence="2">The sequence shown here is derived from an EMBL/GenBank/DDBJ whole genome shotgun (WGS) entry which is preliminary data.</text>
</comment>
<dbReference type="RefSeq" id="WP_164176048.1">
    <property type="nucleotide sequence ID" value="NZ_JABAFA010000009.1"/>
</dbReference>
<name>A0A848B8C6_9FIRM</name>
<sequence length="158" mass="17816">MVAKMKNCPSCGRIFVPMNATQRLCPDCMEKLREKEHEVVEYVRDHPKIKVNELIEATGAPESMIKRMIREGRFIQVGVRMTYPCEKCGAPITQGKLCIKCAEALKNELQSAAAKIVADRDAKRVPAKRDSQEHASAFRSERDRQGGSAVSKRYRGLH</sequence>
<dbReference type="EMBL" id="JABAFA010000009">
    <property type="protein sequence ID" value="NMD98722.1"/>
    <property type="molecule type" value="Genomic_DNA"/>
</dbReference>
<protein>
    <submittedName>
        <fullName evidence="2">Flagellar protein</fullName>
    </submittedName>
</protein>
<proteinExistence type="predicted"/>
<dbReference type="AlphaFoldDB" id="A0A848B8C6"/>
<evidence type="ECO:0000256" key="1">
    <source>
        <dbReference type="SAM" id="MobiDB-lite"/>
    </source>
</evidence>
<keyword evidence="2" id="KW-0966">Cell projection</keyword>
<feature type="region of interest" description="Disordered" evidence="1">
    <location>
        <begin position="121"/>
        <end position="158"/>
    </location>
</feature>
<reference evidence="2 3" key="1">
    <citation type="submission" date="2020-04" db="EMBL/GenBank/DDBJ databases">
        <authorList>
            <person name="Hitch T.C.A."/>
            <person name="Wylensek D."/>
            <person name="Clavel T."/>
        </authorList>
    </citation>
    <scope>NUCLEOTIDE SEQUENCE [LARGE SCALE GENOMIC DNA]</scope>
    <source>
        <strain evidence="2 3">PG-130-P53-12</strain>
    </source>
</reference>
<keyword evidence="3" id="KW-1185">Reference proteome</keyword>
<keyword evidence="2" id="KW-0282">Flagellum</keyword>